<feature type="compositionally biased region" description="Basic and acidic residues" evidence="1">
    <location>
        <begin position="128"/>
        <end position="146"/>
    </location>
</feature>
<evidence type="ECO:0000313" key="4">
    <source>
        <dbReference type="Proteomes" id="UP000185904"/>
    </source>
</evidence>
<sequence>MKGIADLIDSDMEEAVPFIDENSILSSASDATNATTATATQTKRGKKRQRVTMPSKAKSKSEKSAASDAKIPSSRRTAGVKRKAVEDHTADQDSNGNLDETLRDSEAQISSTAPKAKRGRRAKTKAKTAHDAAETAENEHVERENGDVSPVAVRSKHAASRTKREAPKISAKISTSTKPKIALQPQSSAVVTPHEESEEIGEESEVAMAPKGRATVRDTSRTRQDPPYRRRAGSASDTERGDPNLRRKLGDITRKFENVDLKYRNLKEVGIHEANANMEKLRKQCEATIQASNNLIASLRKELATQAPLAHEARMLHKQVQNQEAEMEQMRDTSLQLSTSLADAQNEIKGLQAKLVAARASSVDNPKPPSSAMKSSAQRHLPGEAAQAVQIAQMKEDLYSDLTGLVILNVKKTEDGDTYECIQTGRNGSESDLWFICSQANNQTALHFRLFIDQEIAKGMSFEETEYLYTPLLDRDRDQEMMKIMPSYLTEDITFARHNAAKFYGRVVDTITKKRGDE</sequence>
<protein>
    <recommendedName>
        <fullName evidence="2">Monopolin complex subunit Csm1/Pcs1 C-terminal domain-containing protein</fullName>
    </recommendedName>
</protein>
<feature type="region of interest" description="Disordered" evidence="1">
    <location>
        <begin position="26"/>
        <end position="249"/>
    </location>
</feature>
<dbReference type="GO" id="GO:0033551">
    <property type="term" value="C:monopolin complex"/>
    <property type="evidence" value="ECO:0007669"/>
    <property type="project" value="InterPro"/>
</dbReference>
<dbReference type="Pfam" id="PF12539">
    <property type="entry name" value="Csm1"/>
    <property type="match status" value="2"/>
</dbReference>
<dbReference type="GO" id="GO:0034506">
    <property type="term" value="C:chromosome, centromeric core domain"/>
    <property type="evidence" value="ECO:0007669"/>
    <property type="project" value="TreeGrafter"/>
</dbReference>
<dbReference type="PANTHER" id="PTHR28006:SF1">
    <property type="entry name" value="MONOPOLIN COMPLEX SUBUNIT CSM1"/>
    <property type="match status" value="1"/>
</dbReference>
<dbReference type="Proteomes" id="UP000185904">
    <property type="component" value="Unassembled WGS sequence"/>
</dbReference>
<dbReference type="FunFam" id="3.90.1150.80:FF:000001">
    <property type="entry name" value="Chromosome segregation protein (Pcs1)"/>
    <property type="match status" value="1"/>
</dbReference>
<feature type="region of interest" description="Disordered" evidence="1">
    <location>
        <begin position="360"/>
        <end position="379"/>
    </location>
</feature>
<dbReference type="InterPro" id="IPR020981">
    <property type="entry name" value="Csm1/Pcs1_C"/>
</dbReference>
<dbReference type="GO" id="GO:0045144">
    <property type="term" value="P:meiotic sister chromatid segregation"/>
    <property type="evidence" value="ECO:0007669"/>
    <property type="project" value="TreeGrafter"/>
</dbReference>
<dbReference type="GO" id="GO:0005730">
    <property type="term" value="C:nucleolus"/>
    <property type="evidence" value="ECO:0007669"/>
    <property type="project" value="TreeGrafter"/>
</dbReference>
<feature type="compositionally biased region" description="Basic and acidic residues" evidence="1">
    <location>
        <begin position="215"/>
        <end position="228"/>
    </location>
</feature>
<proteinExistence type="predicted"/>
<feature type="compositionally biased region" description="Acidic residues" evidence="1">
    <location>
        <begin position="196"/>
        <end position="205"/>
    </location>
</feature>
<dbReference type="AlphaFoldDB" id="A0A178DB28"/>
<dbReference type="GeneID" id="34584754"/>
<evidence type="ECO:0000259" key="2">
    <source>
        <dbReference type="Pfam" id="PF12539"/>
    </source>
</evidence>
<feature type="domain" description="Monopolin complex subunit Csm1/Pcs1 C-terminal" evidence="2">
    <location>
        <begin position="430"/>
        <end position="497"/>
    </location>
</feature>
<reference evidence="3 4" key="1">
    <citation type="submission" date="2016-03" db="EMBL/GenBank/DDBJ databases">
        <title>The draft genome sequence of Fonsecaea nubica causative agent of cutaneous subcutaneous infection in human host.</title>
        <authorList>
            <person name="Costa F."/>
            <person name="Sybren D.H."/>
            <person name="Raittz R.T."/>
            <person name="Weiss V.A."/>
            <person name="Leao A.C."/>
            <person name="Gomes R."/>
            <person name="De Souza E.M."/>
            <person name="Pedrosa F.O."/>
            <person name="Steffens M.B."/>
            <person name="Bombassaro A."/>
            <person name="Tadra-Sfeir M.Z."/>
            <person name="Moreno L.F."/>
            <person name="Najafzadeh M.J."/>
            <person name="Felipe M.S."/>
            <person name="Teixeira M."/>
            <person name="Sun J."/>
            <person name="Xi L."/>
            <person name="Castro M.A."/>
            <person name="Vicente V.A."/>
        </authorList>
    </citation>
    <scope>NUCLEOTIDE SEQUENCE [LARGE SCALE GENOMIC DNA]</scope>
    <source>
        <strain evidence="3 4">CBS 269.64</strain>
    </source>
</reference>
<dbReference type="GO" id="GO:0072686">
    <property type="term" value="C:mitotic spindle"/>
    <property type="evidence" value="ECO:0007669"/>
    <property type="project" value="TreeGrafter"/>
</dbReference>
<dbReference type="GO" id="GO:1990644">
    <property type="term" value="F:microtubule site clamp"/>
    <property type="evidence" value="ECO:0007669"/>
    <property type="project" value="TreeGrafter"/>
</dbReference>
<gene>
    <name evidence="3" type="ORF">AYO20_01330</name>
</gene>
<dbReference type="InterPro" id="IPR040349">
    <property type="entry name" value="Csm1/Pcs1"/>
</dbReference>
<dbReference type="CDD" id="cd23787">
    <property type="entry name" value="RWD_CSM1"/>
    <property type="match status" value="1"/>
</dbReference>
<dbReference type="RefSeq" id="XP_022504472.1">
    <property type="nucleotide sequence ID" value="XM_022639636.1"/>
</dbReference>
<feature type="compositionally biased region" description="Basic and acidic residues" evidence="1">
    <location>
        <begin position="237"/>
        <end position="249"/>
    </location>
</feature>
<evidence type="ECO:0000256" key="1">
    <source>
        <dbReference type="SAM" id="MobiDB-lite"/>
    </source>
</evidence>
<feature type="domain" description="Monopolin complex subunit Csm1/Pcs1 C-terminal" evidence="2">
    <location>
        <begin position="393"/>
        <end position="428"/>
    </location>
</feature>
<dbReference type="Gene3D" id="3.90.1150.80">
    <property type="match status" value="1"/>
</dbReference>
<evidence type="ECO:0000313" key="3">
    <source>
        <dbReference type="EMBL" id="OAL39460.1"/>
    </source>
</evidence>
<name>A0A178DB28_9EURO</name>
<feature type="compositionally biased region" description="Basic residues" evidence="1">
    <location>
        <begin position="115"/>
        <end position="127"/>
    </location>
</feature>
<feature type="compositionally biased region" description="Low complexity" evidence="1">
    <location>
        <begin position="26"/>
        <end position="40"/>
    </location>
</feature>
<organism evidence="3 4">
    <name type="scientific">Fonsecaea nubica</name>
    <dbReference type="NCBI Taxonomy" id="856822"/>
    <lineage>
        <taxon>Eukaryota</taxon>
        <taxon>Fungi</taxon>
        <taxon>Dikarya</taxon>
        <taxon>Ascomycota</taxon>
        <taxon>Pezizomycotina</taxon>
        <taxon>Eurotiomycetes</taxon>
        <taxon>Chaetothyriomycetidae</taxon>
        <taxon>Chaetothyriales</taxon>
        <taxon>Herpotrichiellaceae</taxon>
        <taxon>Fonsecaea</taxon>
    </lineage>
</organism>
<dbReference type="GO" id="GO:0051315">
    <property type="term" value="P:attachment of mitotic spindle microtubules to kinetochore"/>
    <property type="evidence" value="ECO:0007669"/>
    <property type="project" value="TreeGrafter"/>
</dbReference>
<dbReference type="PANTHER" id="PTHR28006">
    <property type="entry name" value="MONOPOLIN COMPLEX SUBUNIT CSM1"/>
    <property type="match status" value="1"/>
</dbReference>
<dbReference type="InterPro" id="IPR038608">
    <property type="entry name" value="Csm1/Pcs1_C_sf"/>
</dbReference>
<feature type="compositionally biased region" description="Polar residues" evidence="1">
    <location>
        <begin position="172"/>
        <end position="190"/>
    </location>
</feature>
<dbReference type="EMBL" id="LVCJ01000005">
    <property type="protein sequence ID" value="OAL39460.1"/>
    <property type="molecule type" value="Genomic_DNA"/>
</dbReference>
<keyword evidence="4" id="KW-1185">Reference proteome</keyword>
<dbReference type="OrthoDB" id="2431049at2759"/>
<comment type="caution">
    <text evidence="3">The sequence shown here is derived from an EMBL/GenBank/DDBJ whole genome shotgun (WGS) entry which is preliminary data.</text>
</comment>
<accession>A0A178DB28</accession>